<evidence type="ECO:0000256" key="2">
    <source>
        <dbReference type="ARBA" id="ARBA00022771"/>
    </source>
</evidence>
<organism evidence="8 9">
    <name type="scientific">Erythroxylum novogranatense</name>
    <dbReference type="NCBI Taxonomy" id="1862640"/>
    <lineage>
        <taxon>Eukaryota</taxon>
        <taxon>Viridiplantae</taxon>
        <taxon>Streptophyta</taxon>
        <taxon>Embryophyta</taxon>
        <taxon>Tracheophyta</taxon>
        <taxon>Spermatophyta</taxon>
        <taxon>Magnoliopsida</taxon>
        <taxon>eudicotyledons</taxon>
        <taxon>Gunneridae</taxon>
        <taxon>Pentapetalae</taxon>
        <taxon>rosids</taxon>
        <taxon>fabids</taxon>
        <taxon>Malpighiales</taxon>
        <taxon>Erythroxylaceae</taxon>
        <taxon>Erythroxylum</taxon>
    </lineage>
</organism>
<dbReference type="Pfam" id="PF02037">
    <property type="entry name" value="SAP"/>
    <property type="match status" value="1"/>
</dbReference>
<dbReference type="InterPro" id="IPR041367">
    <property type="entry name" value="Znf-CCCH_4"/>
</dbReference>
<feature type="compositionally biased region" description="Acidic residues" evidence="5">
    <location>
        <begin position="21"/>
        <end position="39"/>
    </location>
</feature>
<dbReference type="InterPro" id="IPR056116">
    <property type="entry name" value="DUF7699"/>
</dbReference>
<evidence type="ECO:0008006" key="10">
    <source>
        <dbReference type="Google" id="ProtNLM"/>
    </source>
</evidence>
<evidence type="ECO:0000256" key="1">
    <source>
        <dbReference type="ARBA" id="ARBA00022723"/>
    </source>
</evidence>
<sequence>MKAAKNNPAMGISEPKPHRDDEEDYMETDGSDSDYDSDMDPSYSIIEETGNKLSNLSIKKKSTPRAKNLDLGMEKDLEQADDDDDEEEESFLEVQNFIEAGKIEKLKVCQCKAYLKRNGLRLTGNKGILIERIKEHQQLLKCGGEEKYPVSSFVLNCKGDACKGDVVLFEQNVYEMYNIAARSAGGPPCGKRLVAGRIVKESYGAAKQQHTFTIEVLWSKGKMSLPPLHPLLIKGRNLYRMGTQRQMWENEDERCKVLMEKHSRGSIARSDRETRIQEIEKKKLLRELRAEGKKDPESSLSHLIGSQGVQIHQSRSALDVQQTVVQPQKSHISINVGTTFSQSRLSGVSVESGNIGVKLNNHEVQKHSAGSVNNGSFAFHERCRGWQNGISGFHHPGNHPLHKQPLTVQNQPPLRSLNHHHLANLPHRQSYQKLQLCRYYARGRCYYGDNCKFIHESGDAHSLKREERW</sequence>
<dbReference type="SUPFAM" id="SSF68906">
    <property type="entry name" value="SAP domain"/>
    <property type="match status" value="1"/>
</dbReference>
<keyword evidence="1 4" id="KW-0479">Metal-binding</keyword>
<feature type="region of interest" description="Disordered" evidence="5">
    <location>
        <begin position="56"/>
        <end position="86"/>
    </location>
</feature>
<dbReference type="Proteomes" id="UP001159364">
    <property type="component" value="Linkage Group LG09"/>
</dbReference>
<keyword evidence="3 4" id="KW-0862">Zinc</keyword>
<dbReference type="PANTHER" id="PTHR35323:SF5">
    <property type="entry name" value="ZINC FINGER CCCH DOMAIN-CONTAINING PROTEIN 62"/>
    <property type="match status" value="1"/>
</dbReference>
<dbReference type="Gene3D" id="4.10.1000.10">
    <property type="entry name" value="Zinc finger, CCCH-type"/>
    <property type="match status" value="1"/>
</dbReference>
<dbReference type="InterPro" id="IPR036361">
    <property type="entry name" value="SAP_dom_sf"/>
</dbReference>
<dbReference type="GO" id="GO:0008270">
    <property type="term" value="F:zinc ion binding"/>
    <property type="evidence" value="ECO:0007669"/>
    <property type="project" value="UniProtKB-KW"/>
</dbReference>
<evidence type="ECO:0000313" key="8">
    <source>
        <dbReference type="EMBL" id="KAJ8755833.1"/>
    </source>
</evidence>
<name>A0AAV8SUE2_9ROSI</name>
<feature type="domain" description="SAP" evidence="7">
    <location>
        <begin position="103"/>
        <end position="137"/>
    </location>
</feature>
<dbReference type="SMART" id="SM00356">
    <property type="entry name" value="ZnF_C3H1"/>
    <property type="match status" value="1"/>
</dbReference>
<proteinExistence type="predicted"/>
<evidence type="ECO:0000256" key="4">
    <source>
        <dbReference type="PROSITE-ProRule" id="PRU00723"/>
    </source>
</evidence>
<gene>
    <name evidence="8" type="ORF">K2173_024378</name>
</gene>
<dbReference type="EMBL" id="JAIWQS010000009">
    <property type="protein sequence ID" value="KAJ8755833.1"/>
    <property type="molecule type" value="Genomic_DNA"/>
</dbReference>
<evidence type="ECO:0000259" key="6">
    <source>
        <dbReference type="PROSITE" id="PS50103"/>
    </source>
</evidence>
<dbReference type="PROSITE" id="PS50800">
    <property type="entry name" value="SAP"/>
    <property type="match status" value="1"/>
</dbReference>
<evidence type="ECO:0000259" key="7">
    <source>
        <dbReference type="PROSITE" id="PS50800"/>
    </source>
</evidence>
<evidence type="ECO:0000313" key="9">
    <source>
        <dbReference type="Proteomes" id="UP001159364"/>
    </source>
</evidence>
<reference evidence="8 9" key="1">
    <citation type="submission" date="2021-09" db="EMBL/GenBank/DDBJ databases">
        <title>Genomic insights and catalytic innovation underlie evolution of tropane alkaloids biosynthesis.</title>
        <authorList>
            <person name="Wang Y.-J."/>
            <person name="Tian T."/>
            <person name="Huang J.-P."/>
            <person name="Huang S.-X."/>
        </authorList>
    </citation>
    <scope>NUCLEOTIDE SEQUENCE [LARGE SCALE GENOMIC DNA]</scope>
    <source>
        <strain evidence="8">KIB-2018</strain>
        <tissue evidence="8">Leaf</tissue>
    </source>
</reference>
<dbReference type="InterPro" id="IPR000571">
    <property type="entry name" value="Znf_CCCH"/>
</dbReference>
<dbReference type="InterPro" id="IPR036855">
    <property type="entry name" value="Znf_CCCH_sf"/>
</dbReference>
<dbReference type="Pfam" id="PF24766">
    <property type="entry name" value="DUF7699"/>
    <property type="match status" value="1"/>
</dbReference>
<keyword evidence="9" id="KW-1185">Reference proteome</keyword>
<protein>
    <recommendedName>
        <fullName evidence="10">Zinc finger CCCH domain-containing protein 62-like</fullName>
    </recommendedName>
</protein>
<dbReference type="AlphaFoldDB" id="A0AAV8SUE2"/>
<dbReference type="Gene3D" id="1.10.720.30">
    <property type="entry name" value="SAP domain"/>
    <property type="match status" value="1"/>
</dbReference>
<feature type="zinc finger region" description="C3H1-type" evidence="4">
    <location>
        <begin position="431"/>
        <end position="458"/>
    </location>
</feature>
<keyword evidence="2 4" id="KW-0863">Zinc-finger</keyword>
<dbReference type="PROSITE" id="PS50103">
    <property type="entry name" value="ZF_C3H1"/>
    <property type="match status" value="1"/>
</dbReference>
<dbReference type="PANTHER" id="PTHR35323">
    <property type="entry name" value="SAP DOMAIN-CONTAINING PROTEIN"/>
    <property type="match status" value="1"/>
</dbReference>
<accession>A0AAV8SUE2</accession>
<dbReference type="Pfam" id="PF18044">
    <property type="entry name" value="zf-CCCH_4"/>
    <property type="match status" value="1"/>
</dbReference>
<feature type="region of interest" description="Disordered" evidence="5">
    <location>
        <begin position="1"/>
        <end position="44"/>
    </location>
</feature>
<dbReference type="SUPFAM" id="SSF90229">
    <property type="entry name" value="CCCH zinc finger"/>
    <property type="match status" value="1"/>
</dbReference>
<evidence type="ECO:0000256" key="5">
    <source>
        <dbReference type="SAM" id="MobiDB-lite"/>
    </source>
</evidence>
<dbReference type="InterPro" id="IPR003034">
    <property type="entry name" value="SAP_dom"/>
</dbReference>
<evidence type="ECO:0000256" key="3">
    <source>
        <dbReference type="ARBA" id="ARBA00022833"/>
    </source>
</evidence>
<feature type="domain" description="C3H1-type" evidence="6">
    <location>
        <begin position="431"/>
        <end position="458"/>
    </location>
</feature>
<comment type="caution">
    <text evidence="8">The sequence shown here is derived from an EMBL/GenBank/DDBJ whole genome shotgun (WGS) entry which is preliminary data.</text>
</comment>